<evidence type="ECO:0000313" key="2">
    <source>
        <dbReference type="Proteomes" id="UP000646478"/>
    </source>
</evidence>
<dbReference type="EMBL" id="BMHH01000010">
    <property type="protein sequence ID" value="GGA96832.1"/>
    <property type="molecule type" value="Genomic_DNA"/>
</dbReference>
<reference evidence="1" key="1">
    <citation type="journal article" date="2014" name="Int. J. Syst. Evol. Microbiol.">
        <title>Complete genome sequence of Corynebacterium casei LMG S-19264T (=DSM 44701T), isolated from a smear-ripened cheese.</title>
        <authorList>
            <consortium name="US DOE Joint Genome Institute (JGI-PGF)"/>
            <person name="Walter F."/>
            <person name="Albersmeier A."/>
            <person name="Kalinowski J."/>
            <person name="Ruckert C."/>
        </authorList>
    </citation>
    <scope>NUCLEOTIDE SEQUENCE</scope>
    <source>
        <strain evidence="1">CGMCC 1.15082</strain>
    </source>
</reference>
<reference evidence="1" key="2">
    <citation type="submission" date="2020-09" db="EMBL/GenBank/DDBJ databases">
        <authorList>
            <person name="Sun Q."/>
            <person name="Zhou Y."/>
        </authorList>
    </citation>
    <scope>NUCLEOTIDE SEQUENCE</scope>
    <source>
        <strain evidence="1">CGMCC 1.15082</strain>
    </source>
</reference>
<dbReference type="Gene3D" id="3.30.70.2970">
    <property type="entry name" value="Protein of unknown function (DUF541), domain 2"/>
    <property type="match status" value="1"/>
</dbReference>
<dbReference type="InterPro" id="IPR007497">
    <property type="entry name" value="SIMPL/DUF541"/>
</dbReference>
<accession>A0A916WGD5</accession>
<dbReference type="AlphaFoldDB" id="A0A916WGD5"/>
<dbReference type="PANTHER" id="PTHR34387">
    <property type="entry name" value="SLR1258 PROTEIN"/>
    <property type="match status" value="1"/>
</dbReference>
<dbReference type="Gene3D" id="3.30.110.170">
    <property type="entry name" value="Protein of unknown function (DUF541), domain 1"/>
    <property type="match status" value="1"/>
</dbReference>
<dbReference type="InterPro" id="IPR052022">
    <property type="entry name" value="26kDa_periplasmic_antigen"/>
</dbReference>
<dbReference type="Pfam" id="PF04402">
    <property type="entry name" value="SIMPL"/>
    <property type="match status" value="1"/>
</dbReference>
<name>A0A916WGD5_9HYPH</name>
<organism evidence="1 2">
    <name type="scientific">Brucella endophytica</name>
    <dbReference type="NCBI Taxonomy" id="1963359"/>
    <lineage>
        <taxon>Bacteria</taxon>
        <taxon>Pseudomonadati</taxon>
        <taxon>Pseudomonadota</taxon>
        <taxon>Alphaproteobacteria</taxon>
        <taxon>Hyphomicrobiales</taxon>
        <taxon>Brucellaceae</taxon>
        <taxon>Brucella/Ochrobactrum group</taxon>
        <taxon>Brucella</taxon>
    </lineage>
</organism>
<dbReference type="PANTHER" id="PTHR34387:SF1">
    <property type="entry name" value="PERIPLASMIC IMMUNOGENIC PROTEIN"/>
    <property type="match status" value="1"/>
</dbReference>
<gene>
    <name evidence="1" type="ORF">GCM10011491_26450</name>
</gene>
<protein>
    <submittedName>
        <fullName evidence="1">SIMPL domain-containing protein</fullName>
    </submittedName>
</protein>
<proteinExistence type="predicted"/>
<keyword evidence="2" id="KW-1185">Reference proteome</keyword>
<dbReference type="GO" id="GO:0006974">
    <property type="term" value="P:DNA damage response"/>
    <property type="evidence" value="ECO:0007669"/>
    <property type="project" value="TreeGrafter"/>
</dbReference>
<comment type="caution">
    <text evidence="1">The sequence shown here is derived from an EMBL/GenBank/DDBJ whole genome shotgun (WGS) entry which is preliminary data.</text>
</comment>
<dbReference type="Proteomes" id="UP000646478">
    <property type="component" value="Unassembled WGS sequence"/>
</dbReference>
<sequence>MAKPVAKIAVTGEGEAQAAPDMAILTLNVLREADTAREAMTANNEAMGKVLAAMKEAGIEDRDLQTAGINIQPRYQYPDDKNGLKEPKITGYTVTNSLTVRVRDVTKVGEVLDKSVSLGVNQGGNLTFTNDNPAAVINEARKRAVADALTKARTLADAAGVGLGRVLEISEQPWRPQPVPFARAEMKMAVPQSDAAPVAAGENSYNVQVNVTFELKQ</sequence>
<evidence type="ECO:0000313" key="1">
    <source>
        <dbReference type="EMBL" id="GGA96832.1"/>
    </source>
</evidence>